<feature type="domain" description="HTH iclR-type" evidence="4">
    <location>
        <begin position="10"/>
        <end position="69"/>
    </location>
</feature>
<dbReference type="InterPro" id="IPR029016">
    <property type="entry name" value="GAF-like_dom_sf"/>
</dbReference>
<dbReference type="Gene3D" id="1.10.10.10">
    <property type="entry name" value="Winged helix-like DNA-binding domain superfamily/Winged helix DNA-binding domain"/>
    <property type="match status" value="1"/>
</dbReference>
<dbReference type="SUPFAM" id="SSF46785">
    <property type="entry name" value="Winged helix' DNA-binding domain"/>
    <property type="match status" value="1"/>
</dbReference>
<dbReference type="RefSeq" id="WP_246976285.1">
    <property type="nucleotide sequence ID" value="NZ_CP095398.1"/>
</dbReference>
<evidence type="ECO:0000259" key="5">
    <source>
        <dbReference type="PROSITE" id="PS51078"/>
    </source>
</evidence>
<evidence type="ECO:0000256" key="3">
    <source>
        <dbReference type="ARBA" id="ARBA00023163"/>
    </source>
</evidence>
<evidence type="ECO:0000256" key="1">
    <source>
        <dbReference type="ARBA" id="ARBA00023015"/>
    </source>
</evidence>
<organism evidence="6 7">
    <name type="scientific">Natribaculum luteum</name>
    <dbReference type="NCBI Taxonomy" id="1586232"/>
    <lineage>
        <taxon>Archaea</taxon>
        <taxon>Methanobacteriati</taxon>
        <taxon>Methanobacteriota</taxon>
        <taxon>Stenosarchaea group</taxon>
        <taxon>Halobacteria</taxon>
        <taxon>Halobacteriales</taxon>
        <taxon>Natrialbaceae</taxon>
        <taxon>Natribaculum</taxon>
    </lineage>
</organism>
<dbReference type="Gene3D" id="3.30.450.40">
    <property type="match status" value="1"/>
</dbReference>
<dbReference type="PROSITE" id="PS51077">
    <property type="entry name" value="HTH_ICLR"/>
    <property type="match status" value="1"/>
</dbReference>
<keyword evidence="2" id="KW-0238">DNA-binding</keyword>
<dbReference type="Pfam" id="PF01614">
    <property type="entry name" value="IclR_C"/>
    <property type="match status" value="1"/>
</dbReference>
<dbReference type="PANTHER" id="PTHR30136">
    <property type="entry name" value="HELIX-TURN-HELIX TRANSCRIPTIONAL REGULATOR, ICLR FAMILY"/>
    <property type="match status" value="1"/>
</dbReference>
<dbReference type="AlphaFoldDB" id="A0ABD5P3C8"/>
<reference evidence="6 7" key="1">
    <citation type="journal article" date="2014" name="Int. J. Syst. Evol. Microbiol.">
        <title>Complete genome sequence of Corynebacterium casei LMG S-19264T (=DSM 44701T), isolated from a smear-ripened cheese.</title>
        <authorList>
            <consortium name="US DOE Joint Genome Institute (JGI-PGF)"/>
            <person name="Walter F."/>
            <person name="Albersmeier A."/>
            <person name="Kalinowski J."/>
            <person name="Ruckert C."/>
        </authorList>
    </citation>
    <scope>NUCLEOTIDE SEQUENCE [LARGE SCALE GENOMIC DNA]</scope>
    <source>
        <strain evidence="6 7">IBRC-M 10912</strain>
    </source>
</reference>
<sequence length="260" mass="29498">MENTSSGRLVQSTIRSLRILEYVEKHGNARLTDIASELDIGHSTAHNHLTTLEHEGFLVKKDGKYTLGMKQLKYGMSARRNIPFIREIRRNIFEVAQQIELDTEFLVEENGRVVSVIDTGYELTKYSTIDTSLNVGKFYPMTCTASGKAILAEMTDERVEEILDMWGLPEMTSYSITSRDTLYEQLEQIRERGYSRADQEVVEGFDNIGVVLTHPDGTIIGAVTVGWPTYHFENDVPQWIIDKLLRTKESIEADIAATES</sequence>
<dbReference type="Proteomes" id="UP001595821">
    <property type="component" value="Unassembled WGS sequence"/>
</dbReference>
<dbReference type="InterPro" id="IPR050707">
    <property type="entry name" value="HTH_MetabolicPath_Reg"/>
</dbReference>
<evidence type="ECO:0000256" key="2">
    <source>
        <dbReference type="ARBA" id="ARBA00023125"/>
    </source>
</evidence>
<evidence type="ECO:0000259" key="4">
    <source>
        <dbReference type="PROSITE" id="PS51077"/>
    </source>
</evidence>
<keyword evidence="3" id="KW-0804">Transcription</keyword>
<dbReference type="GeneID" id="71856016"/>
<accession>A0ABD5P3C8</accession>
<dbReference type="InterPro" id="IPR014757">
    <property type="entry name" value="Tscrpt_reg_IclR_C"/>
</dbReference>
<dbReference type="EMBL" id="JBHSDJ010000127">
    <property type="protein sequence ID" value="MFC4248774.1"/>
    <property type="molecule type" value="Genomic_DNA"/>
</dbReference>
<dbReference type="PANTHER" id="PTHR30136:SF35">
    <property type="entry name" value="HTH-TYPE TRANSCRIPTIONAL REGULATOR RV1719"/>
    <property type="match status" value="1"/>
</dbReference>
<dbReference type="Pfam" id="PF09339">
    <property type="entry name" value="HTH_IclR"/>
    <property type="match status" value="1"/>
</dbReference>
<evidence type="ECO:0000313" key="7">
    <source>
        <dbReference type="Proteomes" id="UP001595821"/>
    </source>
</evidence>
<dbReference type="InterPro" id="IPR036388">
    <property type="entry name" value="WH-like_DNA-bd_sf"/>
</dbReference>
<protein>
    <submittedName>
        <fullName evidence="6">IclR family transcriptional regulator</fullName>
    </submittedName>
</protein>
<keyword evidence="1" id="KW-0805">Transcription regulation</keyword>
<dbReference type="SMART" id="SM00346">
    <property type="entry name" value="HTH_ICLR"/>
    <property type="match status" value="1"/>
</dbReference>
<gene>
    <name evidence="6" type="ORF">ACFOZ7_17900</name>
</gene>
<feature type="domain" description="IclR-ED" evidence="5">
    <location>
        <begin position="70"/>
        <end position="257"/>
    </location>
</feature>
<dbReference type="GO" id="GO:0003677">
    <property type="term" value="F:DNA binding"/>
    <property type="evidence" value="ECO:0007669"/>
    <property type="project" value="UniProtKB-KW"/>
</dbReference>
<dbReference type="SUPFAM" id="SSF55781">
    <property type="entry name" value="GAF domain-like"/>
    <property type="match status" value="1"/>
</dbReference>
<dbReference type="InterPro" id="IPR036390">
    <property type="entry name" value="WH_DNA-bd_sf"/>
</dbReference>
<dbReference type="InterPro" id="IPR005471">
    <property type="entry name" value="Tscrpt_reg_IclR_N"/>
</dbReference>
<dbReference type="GO" id="GO:0006355">
    <property type="term" value="P:regulation of DNA-templated transcription"/>
    <property type="evidence" value="ECO:0007669"/>
    <property type="project" value="UniProtKB-ARBA"/>
</dbReference>
<proteinExistence type="predicted"/>
<comment type="caution">
    <text evidence="6">The sequence shown here is derived from an EMBL/GenBank/DDBJ whole genome shotgun (WGS) entry which is preliminary data.</text>
</comment>
<dbReference type="PROSITE" id="PS51078">
    <property type="entry name" value="ICLR_ED"/>
    <property type="match status" value="1"/>
</dbReference>
<evidence type="ECO:0000313" key="6">
    <source>
        <dbReference type="EMBL" id="MFC4248774.1"/>
    </source>
</evidence>
<name>A0ABD5P3C8_9EURY</name>